<dbReference type="InterPro" id="IPR051910">
    <property type="entry name" value="ComF/GntX_DNA_util-trans"/>
</dbReference>
<accession>A0A6H0ZUN5</accession>
<name>A0A6H0ZUN5_9HYPH</name>
<gene>
    <name evidence="4" type="ORF">FOB41_20560</name>
</gene>
<dbReference type="Proteomes" id="UP000500870">
    <property type="component" value="Chromosome 3"/>
</dbReference>
<evidence type="ECO:0000313" key="5">
    <source>
        <dbReference type="Proteomes" id="UP000500870"/>
    </source>
</evidence>
<evidence type="ECO:0000256" key="1">
    <source>
        <dbReference type="ARBA" id="ARBA00008007"/>
    </source>
</evidence>
<evidence type="ECO:0000259" key="3">
    <source>
        <dbReference type="Pfam" id="PF18912"/>
    </source>
</evidence>
<dbReference type="Gene3D" id="3.40.50.2020">
    <property type="match status" value="1"/>
</dbReference>
<organism evidence="4 5">
    <name type="scientific">Agrobacterium pusense</name>
    <dbReference type="NCBI Taxonomy" id="648995"/>
    <lineage>
        <taxon>Bacteria</taxon>
        <taxon>Pseudomonadati</taxon>
        <taxon>Pseudomonadota</taxon>
        <taxon>Alphaproteobacteria</taxon>
        <taxon>Hyphomicrobiales</taxon>
        <taxon>Rhizobiaceae</taxon>
        <taxon>Rhizobium/Agrobacterium group</taxon>
        <taxon>Agrobacterium</taxon>
    </lineage>
</organism>
<dbReference type="CDD" id="cd06223">
    <property type="entry name" value="PRTases_typeI"/>
    <property type="match status" value="1"/>
</dbReference>
<dbReference type="PANTHER" id="PTHR47505:SF1">
    <property type="entry name" value="DNA UTILIZATION PROTEIN YHGH"/>
    <property type="match status" value="1"/>
</dbReference>
<dbReference type="SUPFAM" id="SSF53271">
    <property type="entry name" value="PRTase-like"/>
    <property type="match status" value="1"/>
</dbReference>
<dbReference type="InterPro" id="IPR029057">
    <property type="entry name" value="PRTase-like"/>
</dbReference>
<proteinExistence type="inferred from homology"/>
<protein>
    <submittedName>
        <fullName evidence="4">ComF family protein</fullName>
    </submittedName>
</protein>
<dbReference type="EMBL" id="CP050899">
    <property type="protein sequence ID" value="QIX23561.1"/>
    <property type="molecule type" value="Genomic_DNA"/>
</dbReference>
<dbReference type="AlphaFoldDB" id="A0A6H0ZUN5"/>
<dbReference type="InterPro" id="IPR044005">
    <property type="entry name" value="DZR_2"/>
</dbReference>
<evidence type="ECO:0000259" key="2">
    <source>
        <dbReference type="Pfam" id="PF00156"/>
    </source>
</evidence>
<dbReference type="RefSeq" id="WP_006698495.1">
    <property type="nucleotide sequence ID" value="NZ_CP050899.1"/>
</dbReference>
<dbReference type="PANTHER" id="PTHR47505">
    <property type="entry name" value="DNA UTILIZATION PROTEIN YHGH"/>
    <property type="match status" value="1"/>
</dbReference>
<evidence type="ECO:0000313" key="4">
    <source>
        <dbReference type="EMBL" id="QIX23561.1"/>
    </source>
</evidence>
<feature type="domain" description="Phosphoribosyltransferase" evidence="2">
    <location>
        <begin position="163"/>
        <end position="256"/>
    </location>
</feature>
<sequence>MGAGEGLFSGMLSKSAVVPRVARDVFRSVFRMIYPPTCAGCTRMIGAEGALCAECWRDIVFIERPYCEILGIPFVRDHGENIVSAEAIADPPPFDRLRAAASHQGVARKLVHRLKYQDRTELARLMALWMLRADDGAVSACDCIVPVPLHRYRFLRRRFNQSAELARHLARAADKPLLAGTLLRVKSTERQVGLSAIARRDNMRGAFALAPGREADVSGKHVVLVDDVYTTGATVRAASRALRKAGAAEVTVLTFAMAISGPI</sequence>
<reference evidence="4 5" key="1">
    <citation type="submission" date="2020-04" db="EMBL/GenBank/DDBJ databases">
        <title>FDA dAtabase for Regulatory Grade micrObial Sequences (FDA-ARGOS): Supporting development and validation of Infectious Disease Dx tests.</title>
        <authorList>
            <person name="Sciortino C."/>
            <person name="Tallon L."/>
            <person name="Sadzewicz L."/>
            <person name="Vavikolanu K."/>
            <person name="Mehta A."/>
            <person name="Aluvathingal J."/>
            <person name="Nadendla S."/>
            <person name="Nandy P."/>
            <person name="Geyer C."/>
            <person name="Yan Y."/>
            <person name="Sichtig H."/>
        </authorList>
    </citation>
    <scope>NUCLEOTIDE SEQUENCE [LARGE SCALE GENOMIC DNA]</scope>
    <source>
        <strain evidence="4 5">FDAARGOS_633</strain>
    </source>
</reference>
<comment type="similarity">
    <text evidence="1">Belongs to the ComF/GntX family.</text>
</comment>
<dbReference type="InterPro" id="IPR000836">
    <property type="entry name" value="PRTase_dom"/>
</dbReference>
<dbReference type="Pfam" id="PF18912">
    <property type="entry name" value="DZR_2"/>
    <property type="match status" value="1"/>
</dbReference>
<dbReference type="Pfam" id="PF00156">
    <property type="entry name" value="Pribosyltran"/>
    <property type="match status" value="1"/>
</dbReference>
<feature type="domain" description="Double zinc ribbon" evidence="3">
    <location>
        <begin position="30"/>
        <end position="77"/>
    </location>
</feature>